<evidence type="ECO:0000259" key="2">
    <source>
        <dbReference type="Pfam" id="PF14475"/>
    </source>
</evidence>
<evidence type="ECO:0000256" key="1">
    <source>
        <dbReference type="SAM" id="MobiDB-lite"/>
    </source>
</evidence>
<dbReference type="EMBL" id="JAWIZZ010000053">
    <property type="protein sequence ID" value="KAK5778223.1"/>
    <property type="molecule type" value="Genomic_DNA"/>
</dbReference>
<organism evidence="3 4">
    <name type="scientific">Arxiozyma heterogenica</name>
    <dbReference type="NCBI Taxonomy" id="278026"/>
    <lineage>
        <taxon>Eukaryota</taxon>
        <taxon>Fungi</taxon>
        <taxon>Dikarya</taxon>
        <taxon>Ascomycota</taxon>
        <taxon>Saccharomycotina</taxon>
        <taxon>Saccharomycetes</taxon>
        <taxon>Saccharomycetales</taxon>
        <taxon>Saccharomycetaceae</taxon>
        <taxon>Arxiozyma</taxon>
    </lineage>
</organism>
<feature type="compositionally biased region" description="Basic residues" evidence="1">
    <location>
        <begin position="231"/>
        <end position="241"/>
    </location>
</feature>
<evidence type="ECO:0000313" key="3">
    <source>
        <dbReference type="EMBL" id="KAK5778223.1"/>
    </source>
</evidence>
<feature type="compositionally biased region" description="Low complexity" evidence="1">
    <location>
        <begin position="211"/>
        <end position="225"/>
    </location>
</feature>
<reference evidence="4" key="1">
    <citation type="submission" date="2023-07" db="EMBL/GenBank/DDBJ databases">
        <title>A draft genome of Kazachstania heterogenica Y-27499.</title>
        <authorList>
            <person name="Donic C."/>
            <person name="Kralova J.S."/>
            <person name="Fidel L."/>
            <person name="Ben-Dor S."/>
            <person name="Jung S."/>
        </authorList>
    </citation>
    <scope>NUCLEOTIDE SEQUENCE [LARGE SCALE GENOMIC DNA]</scope>
    <source>
        <strain evidence="4">Y27499</strain>
    </source>
</reference>
<accession>A0AAN7WEV0</accession>
<gene>
    <name evidence="3" type="ORF">RI543_003882</name>
</gene>
<feature type="domain" description="Mso1 N-terminal" evidence="2">
    <location>
        <begin position="23"/>
        <end position="64"/>
    </location>
</feature>
<dbReference type="Proteomes" id="UP001306508">
    <property type="component" value="Unassembled WGS sequence"/>
</dbReference>
<proteinExistence type="predicted"/>
<dbReference type="AlphaFoldDB" id="A0AAN7WEV0"/>
<name>A0AAN7WEV0_9SACH</name>
<dbReference type="InterPro" id="IPR028095">
    <property type="entry name" value="Mso1_N_dom"/>
</dbReference>
<keyword evidence="4" id="KW-1185">Reference proteome</keyword>
<sequence>MSLASDFLKPQTSEDLWSKLKNSTKQLASKTEKDGDTITTTIIHEALVHYYKKQEPFQGFPGWLGHKEDLPDEQKILKKQTEQLAKQSKPSKLKNFKEATSDYMAAHSSPLSTHHHHQHMSQGSPHQRLTRSENGLSRGRKTAGMGFRSIYQSQNDDVTNLLPLETPPTTTRQGQMSPNSSNVNPYMSMGNDTQHYHKSPSWSSSNNTQINSPANSTSASPQSSSDIMSARLKRRTGRNPL</sequence>
<feature type="compositionally biased region" description="Polar residues" evidence="1">
    <location>
        <begin position="120"/>
        <end position="135"/>
    </location>
</feature>
<comment type="caution">
    <text evidence="3">The sequence shown here is derived from an EMBL/GenBank/DDBJ whole genome shotgun (WGS) entry which is preliminary data.</text>
</comment>
<evidence type="ECO:0000313" key="4">
    <source>
        <dbReference type="Proteomes" id="UP001306508"/>
    </source>
</evidence>
<feature type="compositionally biased region" description="Polar residues" evidence="1">
    <location>
        <begin position="172"/>
        <end position="193"/>
    </location>
</feature>
<protein>
    <recommendedName>
        <fullName evidence="2">Mso1 N-terminal domain-containing protein</fullName>
    </recommendedName>
</protein>
<feature type="region of interest" description="Disordered" evidence="1">
    <location>
        <begin position="108"/>
        <end position="241"/>
    </location>
</feature>
<feature type="compositionally biased region" description="Low complexity" evidence="1">
    <location>
        <begin position="159"/>
        <end position="171"/>
    </location>
</feature>
<dbReference type="Pfam" id="PF14475">
    <property type="entry name" value="Mso1_Sec1_bdg"/>
    <property type="match status" value="1"/>
</dbReference>
<feature type="compositionally biased region" description="Polar residues" evidence="1">
    <location>
        <begin position="200"/>
        <end position="210"/>
    </location>
</feature>